<feature type="region of interest" description="Disordered" evidence="1">
    <location>
        <begin position="41"/>
        <end position="71"/>
    </location>
</feature>
<name>A0A7R8WDV0_9CRUS</name>
<gene>
    <name evidence="2" type="ORF">CTOB1V02_LOCUS5435</name>
</gene>
<accession>A0A7R8WDV0</accession>
<dbReference type="AlphaFoldDB" id="A0A7R8WDV0"/>
<evidence type="ECO:0000313" key="2">
    <source>
        <dbReference type="EMBL" id="CAD7227531.1"/>
    </source>
</evidence>
<feature type="compositionally biased region" description="Basic and acidic residues" evidence="1">
    <location>
        <begin position="62"/>
        <end position="71"/>
    </location>
</feature>
<proteinExistence type="predicted"/>
<feature type="region of interest" description="Disordered" evidence="1">
    <location>
        <begin position="110"/>
        <end position="137"/>
    </location>
</feature>
<sequence>MAGEKSPDCDVTYALRPSGLSRLHKLEPAEQVEEVVCNSAENHTTWRPNEHQSRAKPFSAEASEKQTEELMETSREWSEKFYLLKLYQLQFQQRTNEEERRSLRERCDRPLPWLSGYSSPGYGPDGGRSNPPANCRG</sequence>
<organism evidence="2">
    <name type="scientific">Cyprideis torosa</name>
    <dbReference type="NCBI Taxonomy" id="163714"/>
    <lineage>
        <taxon>Eukaryota</taxon>
        <taxon>Metazoa</taxon>
        <taxon>Ecdysozoa</taxon>
        <taxon>Arthropoda</taxon>
        <taxon>Crustacea</taxon>
        <taxon>Oligostraca</taxon>
        <taxon>Ostracoda</taxon>
        <taxon>Podocopa</taxon>
        <taxon>Podocopida</taxon>
        <taxon>Cytherocopina</taxon>
        <taxon>Cytheroidea</taxon>
        <taxon>Cytherideidae</taxon>
        <taxon>Cyprideis</taxon>
    </lineage>
</organism>
<dbReference type="EMBL" id="OB661173">
    <property type="protein sequence ID" value="CAD7227531.1"/>
    <property type="molecule type" value="Genomic_DNA"/>
</dbReference>
<evidence type="ECO:0000256" key="1">
    <source>
        <dbReference type="SAM" id="MobiDB-lite"/>
    </source>
</evidence>
<reference evidence="2" key="1">
    <citation type="submission" date="2020-11" db="EMBL/GenBank/DDBJ databases">
        <authorList>
            <person name="Tran Van P."/>
        </authorList>
    </citation>
    <scope>NUCLEOTIDE SEQUENCE</scope>
</reference>
<protein>
    <submittedName>
        <fullName evidence="2">Uncharacterized protein</fullName>
    </submittedName>
</protein>